<reference evidence="1" key="1">
    <citation type="submission" date="2021-04" db="EMBL/GenBank/DDBJ databases">
        <title>Taxonomic assessment of Weissella genus.</title>
        <authorList>
            <person name="Fanelli F."/>
            <person name="Chieffi D."/>
            <person name="Dell'Aquila A."/>
            <person name="Gyu-Sung C."/>
            <person name="Franz C.M.A.P."/>
            <person name="Fusco V."/>
        </authorList>
    </citation>
    <scope>NUCLEOTIDE SEQUENCE</scope>
    <source>
        <strain evidence="1">LMG 25373</strain>
    </source>
</reference>
<protein>
    <submittedName>
        <fullName evidence="1">Uncharacterized protein</fullName>
    </submittedName>
</protein>
<gene>
    <name evidence="1" type="ORF">KAK10_01830</name>
</gene>
<keyword evidence="2" id="KW-1185">Reference proteome</keyword>
<organism evidence="1 2">
    <name type="scientific">Periweissella beninensis</name>
    <dbReference type="NCBI Taxonomy" id="504936"/>
    <lineage>
        <taxon>Bacteria</taxon>
        <taxon>Bacillati</taxon>
        <taxon>Bacillota</taxon>
        <taxon>Bacilli</taxon>
        <taxon>Lactobacillales</taxon>
        <taxon>Lactobacillaceae</taxon>
        <taxon>Periweissella</taxon>
    </lineage>
</organism>
<name>A0ABT0VJV0_9LACO</name>
<dbReference type="Proteomes" id="UP001057481">
    <property type="component" value="Unassembled WGS sequence"/>
</dbReference>
<accession>A0ABT0VJV0</accession>
<dbReference type="EMBL" id="JAGMVS010000038">
    <property type="protein sequence ID" value="MCM2436672.1"/>
    <property type="molecule type" value="Genomic_DNA"/>
</dbReference>
<comment type="caution">
    <text evidence="1">The sequence shown here is derived from an EMBL/GenBank/DDBJ whole genome shotgun (WGS) entry which is preliminary data.</text>
</comment>
<evidence type="ECO:0000313" key="1">
    <source>
        <dbReference type="EMBL" id="MCM2436672.1"/>
    </source>
</evidence>
<evidence type="ECO:0000313" key="2">
    <source>
        <dbReference type="Proteomes" id="UP001057481"/>
    </source>
</evidence>
<proteinExistence type="predicted"/>
<dbReference type="RefSeq" id="WP_205143118.1">
    <property type="nucleotide sequence ID" value="NZ_JAFBDN010000003.1"/>
</dbReference>
<sequence>MVDTGVKIFNGKYLEELVVEMDEWLELNHASLYGQGAIRQRKLADETYEVTVKYVFNK</sequence>